<protein>
    <submittedName>
        <fullName evidence="2">Uncharacterized protein</fullName>
    </submittedName>
</protein>
<accession>A0A0B6XV77</accession>
<proteinExistence type="predicted"/>
<feature type="compositionally biased region" description="Low complexity" evidence="1">
    <location>
        <begin position="21"/>
        <end position="32"/>
    </location>
</feature>
<dbReference type="AlphaFoldDB" id="A0A0B6XV77"/>
<reference evidence="2" key="1">
    <citation type="submission" date="2014-12" db="EMBL/GenBank/DDBJ databases">
        <title>Insight into the proteome of Arion vulgaris.</title>
        <authorList>
            <person name="Aradska J."/>
            <person name="Bulat T."/>
            <person name="Smidak R."/>
            <person name="Sarate P."/>
            <person name="Gangsoo J."/>
            <person name="Sialana F."/>
            <person name="Bilban M."/>
            <person name="Lubec G."/>
        </authorList>
    </citation>
    <scope>NUCLEOTIDE SEQUENCE</scope>
    <source>
        <tissue evidence="2">Skin</tissue>
    </source>
</reference>
<evidence type="ECO:0000313" key="2">
    <source>
        <dbReference type="EMBL" id="CEK47406.1"/>
    </source>
</evidence>
<feature type="compositionally biased region" description="Polar residues" evidence="1">
    <location>
        <begin position="64"/>
        <end position="75"/>
    </location>
</feature>
<feature type="non-terminal residue" evidence="2">
    <location>
        <position position="75"/>
    </location>
</feature>
<feature type="region of interest" description="Disordered" evidence="1">
    <location>
        <begin position="1"/>
        <end position="75"/>
    </location>
</feature>
<evidence type="ECO:0000256" key="1">
    <source>
        <dbReference type="SAM" id="MobiDB-lite"/>
    </source>
</evidence>
<dbReference type="EMBL" id="HACG01000541">
    <property type="protein sequence ID" value="CEK47406.1"/>
    <property type="molecule type" value="Transcribed_RNA"/>
</dbReference>
<name>A0A0B6XV77_9EUPU</name>
<sequence>SDEDTFRPHSSTTRQSDDVISDTSGDTTTSDSGRGNSVDDIHFEQMMTGDSPQCLNFRRRSDDLQAQNDRQTNTE</sequence>
<gene>
    <name evidence="2" type="primary">ORF1299</name>
</gene>
<organism evidence="2">
    <name type="scientific">Arion vulgaris</name>
    <dbReference type="NCBI Taxonomy" id="1028688"/>
    <lineage>
        <taxon>Eukaryota</taxon>
        <taxon>Metazoa</taxon>
        <taxon>Spiralia</taxon>
        <taxon>Lophotrochozoa</taxon>
        <taxon>Mollusca</taxon>
        <taxon>Gastropoda</taxon>
        <taxon>Heterobranchia</taxon>
        <taxon>Euthyneura</taxon>
        <taxon>Panpulmonata</taxon>
        <taxon>Eupulmonata</taxon>
        <taxon>Stylommatophora</taxon>
        <taxon>Helicina</taxon>
        <taxon>Arionoidea</taxon>
        <taxon>Arionidae</taxon>
        <taxon>Arion</taxon>
    </lineage>
</organism>
<feature type="non-terminal residue" evidence="2">
    <location>
        <position position="1"/>
    </location>
</feature>